<evidence type="ECO:0000256" key="1">
    <source>
        <dbReference type="ARBA" id="ARBA00022490"/>
    </source>
</evidence>
<evidence type="ECO:0000256" key="2">
    <source>
        <dbReference type="ARBA" id="ARBA00022679"/>
    </source>
</evidence>
<dbReference type="EC" id="2.8.1.1" evidence="3"/>
<dbReference type="PROSITE" id="PS50206">
    <property type="entry name" value="RHODANESE_3"/>
    <property type="match status" value="1"/>
</dbReference>
<evidence type="ECO:0000313" key="5">
    <source>
        <dbReference type="EMBL" id="RUO26773.1"/>
    </source>
</evidence>
<name>A0A432W9E3_9GAMM</name>
<sequence>MTDFERISIANARQLIAAQDATIADIRDPQSFALGHMPGAFHLTDANLHQFVLEKDTKKPLIVVCYHGISSQGAARYLIEQGFSEVYSLDGGFTAWQQHQPDQVARG</sequence>
<dbReference type="GO" id="GO:0004792">
    <property type="term" value="F:thiosulfate-cyanide sulfurtransferase activity"/>
    <property type="evidence" value="ECO:0007669"/>
    <property type="project" value="UniProtKB-UniRule"/>
</dbReference>
<dbReference type="InterPro" id="IPR036873">
    <property type="entry name" value="Rhodanese-like_dom_sf"/>
</dbReference>
<gene>
    <name evidence="3" type="primary">glpE</name>
    <name evidence="5" type="ORF">CWE09_08775</name>
</gene>
<keyword evidence="6" id="KW-1185">Reference proteome</keyword>
<dbReference type="GO" id="GO:0103041">
    <property type="term" value="F:thiosulfate-thioredoxin sulfurtransferase activity"/>
    <property type="evidence" value="ECO:0007669"/>
    <property type="project" value="RHEA"/>
</dbReference>
<evidence type="ECO:0000259" key="4">
    <source>
        <dbReference type="PROSITE" id="PS50206"/>
    </source>
</evidence>
<comment type="catalytic activity">
    <reaction evidence="3">
        <text>thiosulfate + hydrogen cyanide = thiocyanate + sulfite + 2 H(+)</text>
        <dbReference type="Rhea" id="RHEA:16881"/>
        <dbReference type="ChEBI" id="CHEBI:15378"/>
        <dbReference type="ChEBI" id="CHEBI:17359"/>
        <dbReference type="ChEBI" id="CHEBI:18022"/>
        <dbReference type="ChEBI" id="CHEBI:18407"/>
        <dbReference type="ChEBI" id="CHEBI:33542"/>
        <dbReference type="EC" id="2.8.1.1"/>
    </reaction>
</comment>
<dbReference type="InterPro" id="IPR050229">
    <property type="entry name" value="GlpE_sulfurtransferase"/>
</dbReference>
<dbReference type="Proteomes" id="UP000288293">
    <property type="component" value="Unassembled WGS sequence"/>
</dbReference>
<dbReference type="InterPro" id="IPR023695">
    <property type="entry name" value="Thiosulf_sulfurTrfase"/>
</dbReference>
<dbReference type="SUPFAM" id="SSF52821">
    <property type="entry name" value="Rhodanese/Cell cycle control phosphatase"/>
    <property type="match status" value="1"/>
</dbReference>
<feature type="domain" description="Rhodanese" evidence="4">
    <location>
        <begin position="17"/>
        <end position="105"/>
    </location>
</feature>
<comment type="catalytic activity">
    <reaction evidence="3">
        <text>thiosulfate + [thioredoxin]-dithiol = [thioredoxin]-disulfide + hydrogen sulfide + sulfite + 2 H(+)</text>
        <dbReference type="Rhea" id="RHEA:83859"/>
        <dbReference type="Rhea" id="RHEA-COMP:10698"/>
        <dbReference type="Rhea" id="RHEA-COMP:10700"/>
        <dbReference type="ChEBI" id="CHEBI:15378"/>
        <dbReference type="ChEBI" id="CHEBI:17359"/>
        <dbReference type="ChEBI" id="CHEBI:29919"/>
        <dbReference type="ChEBI" id="CHEBI:29950"/>
        <dbReference type="ChEBI" id="CHEBI:33542"/>
        <dbReference type="ChEBI" id="CHEBI:50058"/>
    </reaction>
</comment>
<dbReference type="NCBIfam" id="NF001195">
    <property type="entry name" value="PRK00162.1"/>
    <property type="match status" value="1"/>
</dbReference>
<reference evidence="5 6" key="1">
    <citation type="journal article" date="2011" name="Front. Microbiol.">
        <title>Genomic signatures of strain selection and enhancement in Bacillus atrophaeus var. globigii, a historical biowarfare simulant.</title>
        <authorList>
            <person name="Gibbons H.S."/>
            <person name="Broomall S.M."/>
            <person name="McNew L.A."/>
            <person name="Daligault H."/>
            <person name="Chapman C."/>
            <person name="Bruce D."/>
            <person name="Karavis M."/>
            <person name="Krepps M."/>
            <person name="McGregor P.A."/>
            <person name="Hong C."/>
            <person name="Park K.H."/>
            <person name="Akmal A."/>
            <person name="Feldman A."/>
            <person name="Lin J.S."/>
            <person name="Chang W.E."/>
            <person name="Higgs B.W."/>
            <person name="Demirev P."/>
            <person name="Lindquist J."/>
            <person name="Liem A."/>
            <person name="Fochler E."/>
            <person name="Read T.D."/>
            <person name="Tapia R."/>
            <person name="Johnson S."/>
            <person name="Bishop-Lilly K.A."/>
            <person name="Detter C."/>
            <person name="Han C."/>
            <person name="Sozhamannan S."/>
            <person name="Rosenzweig C.N."/>
            <person name="Skowronski E.W."/>
        </authorList>
    </citation>
    <scope>NUCLEOTIDE SEQUENCE [LARGE SCALE GENOMIC DNA]</scope>
    <source>
        <strain evidence="5 6">MLST1</strain>
    </source>
</reference>
<dbReference type="PANTHER" id="PTHR43031">
    <property type="entry name" value="FAD-DEPENDENT OXIDOREDUCTASE"/>
    <property type="match status" value="1"/>
</dbReference>
<accession>A0A432W9E3</accession>
<dbReference type="Pfam" id="PF00581">
    <property type="entry name" value="Rhodanese"/>
    <property type="match status" value="1"/>
</dbReference>
<protein>
    <recommendedName>
        <fullName evidence="3">Thiosulfate sulfurtransferase GlpE</fullName>
        <ecNumber evidence="3">2.8.1.1</ecNumber>
    </recommendedName>
</protein>
<dbReference type="OrthoDB" id="9811849at2"/>
<evidence type="ECO:0000256" key="3">
    <source>
        <dbReference type="HAMAP-Rule" id="MF_01009"/>
    </source>
</evidence>
<dbReference type="SMART" id="SM00450">
    <property type="entry name" value="RHOD"/>
    <property type="match status" value="1"/>
</dbReference>
<dbReference type="EMBL" id="PIPL01000001">
    <property type="protein sequence ID" value="RUO26773.1"/>
    <property type="molecule type" value="Genomic_DNA"/>
</dbReference>
<organism evidence="5 6">
    <name type="scientific">Aliidiomarina minuta</name>
    <dbReference type="NCBI Taxonomy" id="880057"/>
    <lineage>
        <taxon>Bacteria</taxon>
        <taxon>Pseudomonadati</taxon>
        <taxon>Pseudomonadota</taxon>
        <taxon>Gammaproteobacteria</taxon>
        <taxon>Alteromonadales</taxon>
        <taxon>Idiomarinaceae</taxon>
        <taxon>Aliidiomarina</taxon>
    </lineage>
</organism>
<dbReference type="RefSeq" id="WP_126803585.1">
    <property type="nucleotide sequence ID" value="NZ_PIPL01000001.1"/>
</dbReference>
<comment type="similarity">
    <text evidence="3">Belongs to the GlpE family.</text>
</comment>
<comment type="caution">
    <text evidence="5">The sequence shown here is derived from an EMBL/GenBank/DDBJ whole genome shotgun (WGS) entry which is preliminary data.</text>
</comment>
<proteinExistence type="inferred from homology"/>
<dbReference type="PANTHER" id="PTHR43031:SF6">
    <property type="entry name" value="THIOSULFATE SULFURTRANSFERASE GLPE"/>
    <property type="match status" value="1"/>
</dbReference>
<dbReference type="CDD" id="cd01444">
    <property type="entry name" value="GlpE_ST"/>
    <property type="match status" value="1"/>
</dbReference>
<keyword evidence="1 3" id="KW-0963">Cytoplasm</keyword>
<comment type="subcellular location">
    <subcellularLocation>
        <location evidence="3">Cytoplasm</location>
    </subcellularLocation>
</comment>
<keyword evidence="2 3" id="KW-0808">Transferase</keyword>
<dbReference type="Gene3D" id="3.40.250.10">
    <property type="entry name" value="Rhodanese-like domain"/>
    <property type="match status" value="1"/>
</dbReference>
<dbReference type="GO" id="GO:0005737">
    <property type="term" value="C:cytoplasm"/>
    <property type="evidence" value="ECO:0007669"/>
    <property type="project" value="UniProtKB-SubCell"/>
</dbReference>
<dbReference type="InterPro" id="IPR001763">
    <property type="entry name" value="Rhodanese-like_dom"/>
</dbReference>
<dbReference type="HAMAP" id="MF_01009">
    <property type="entry name" value="Thiosulf_sulfurtr"/>
    <property type="match status" value="1"/>
</dbReference>
<dbReference type="AlphaFoldDB" id="A0A432W9E3"/>
<feature type="active site" description="Cysteine persulfide intermediate" evidence="3">
    <location>
        <position position="65"/>
    </location>
</feature>
<comment type="function">
    <text evidence="3">Transferase that catalyzes the transfer of sulfur from thiosulfate to thiophilic acceptors such as cyanide or dithiols. May function in a CysM-independent thiosulfate assimilation pathway by catalyzing the conversion of thiosulfate to sulfite, which can then be used for L-cysteine biosynthesis.</text>
</comment>
<evidence type="ECO:0000313" key="6">
    <source>
        <dbReference type="Proteomes" id="UP000288293"/>
    </source>
</evidence>